<reference evidence="2 3" key="1">
    <citation type="submission" date="2020-08" db="EMBL/GenBank/DDBJ databases">
        <title>Sequencing the genomes of 1000 actinobacteria strains.</title>
        <authorList>
            <person name="Klenk H.-P."/>
        </authorList>
    </citation>
    <scope>NUCLEOTIDE SEQUENCE [LARGE SCALE GENOMIC DNA]</scope>
    <source>
        <strain evidence="2 3">DSM 43149</strain>
    </source>
</reference>
<accession>A0A7W7MQA9</accession>
<organism evidence="2 3">
    <name type="scientific">Actinoplanes digitatis</name>
    <dbReference type="NCBI Taxonomy" id="1868"/>
    <lineage>
        <taxon>Bacteria</taxon>
        <taxon>Bacillati</taxon>
        <taxon>Actinomycetota</taxon>
        <taxon>Actinomycetes</taxon>
        <taxon>Micromonosporales</taxon>
        <taxon>Micromonosporaceae</taxon>
        <taxon>Actinoplanes</taxon>
    </lineage>
</organism>
<comment type="caution">
    <text evidence="2">The sequence shown here is derived from an EMBL/GenBank/DDBJ whole genome shotgun (WGS) entry which is preliminary data.</text>
</comment>
<dbReference type="EMBL" id="JACHNH010000001">
    <property type="protein sequence ID" value="MBB4762968.1"/>
    <property type="molecule type" value="Genomic_DNA"/>
</dbReference>
<dbReference type="PROSITE" id="PS50887">
    <property type="entry name" value="GGDEF"/>
    <property type="match status" value="1"/>
</dbReference>
<protein>
    <submittedName>
        <fullName evidence="2">GGDEF domain-containing protein</fullName>
    </submittedName>
</protein>
<dbReference type="SUPFAM" id="SSF55073">
    <property type="entry name" value="Nucleotide cyclase"/>
    <property type="match status" value="1"/>
</dbReference>
<dbReference type="RefSeq" id="WP_184994339.1">
    <property type="nucleotide sequence ID" value="NZ_BOMK01000042.1"/>
</dbReference>
<evidence type="ECO:0000313" key="3">
    <source>
        <dbReference type="Proteomes" id="UP000578112"/>
    </source>
</evidence>
<evidence type="ECO:0000259" key="1">
    <source>
        <dbReference type="PROSITE" id="PS50887"/>
    </source>
</evidence>
<sequence length="50" mass="5678">MTAKTSRRLTALLADGPVTVFLMDLNDFKPVNDTYGARRRRPAAHEANRY</sequence>
<dbReference type="Proteomes" id="UP000578112">
    <property type="component" value="Unassembled WGS sequence"/>
</dbReference>
<feature type="domain" description="GGDEF" evidence="1">
    <location>
        <begin position="16"/>
        <end position="50"/>
    </location>
</feature>
<name>A0A7W7MQA9_9ACTN</name>
<gene>
    <name evidence="2" type="ORF">BJ971_003524</name>
</gene>
<keyword evidence="3" id="KW-1185">Reference proteome</keyword>
<dbReference type="InterPro" id="IPR000160">
    <property type="entry name" value="GGDEF_dom"/>
</dbReference>
<evidence type="ECO:0000313" key="2">
    <source>
        <dbReference type="EMBL" id="MBB4762968.1"/>
    </source>
</evidence>
<proteinExistence type="predicted"/>
<dbReference type="InterPro" id="IPR029787">
    <property type="entry name" value="Nucleotide_cyclase"/>
</dbReference>
<dbReference type="AlphaFoldDB" id="A0A7W7MQA9"/>